<evidence type="ECO:0000313" key="3">
    <source>
        <dbReference type="Proteomes" id="UP000001055"/>
    </source>
</evidence>
<name>Q0TVI3_PHANO</name>
<accession>Q0TVI3</accession>
<feature type="region of interest" description="Disordered" evidence="1">
    <location>
        <begin position="1"/>
        <end position="25"/>
    </location>
</feature>
<sequence>MLDFAVLVSPTPQHRDTTTPRTRTSDSDMFFATKKNTVFKDTGVNGTASIAEQAAVALSGSQQSSKVHDAAQLCGNSDTISTANTATMNGRRKLDDSHLHRPKSSSGVMPNTATAGILHRELDTEDLQVTGEPEQSHRPRSLNASTG</sequence>
<feature type="compositionally biased region" description="Basic and acidic residues" evidence="1">
    <location>
        <begin position="13"/>
        <end position="25"/>
    </location>
</feature>
<dbReference type="Proteomes" id="UP000001055">
    <property type="component" value="Unassembled WGS sequence"/>
</dbReference>
<dbReference type="GeneID" id="5983527"/>
<feature type="compositionally biased region" description="Polar residues" evidence="1">
    <location>
        <begin position="104"/>
        <end position="114"/>
    </location>
</feature>
<feature type="region of interest" description="Disordered" evidence="1">
    <location>
        <begin position="82"/>
        <end position="147"/>
    </location>
</feature>
<evidence type="ECO:0008006" key="4">
    <source>
        <dbReference type="Google" id="ProtNLM"/>
    </source>
</evidence>
<evidence type="ECO:0000256" key="1">
    <source>
        <dbReference type="SAM" id="MobiDB-lite"/>
    </source>
</evidence>
<evidence type="ECO:0000313" key="2">
    <source>
        <dbReference type="EMBL" id="EAT76179.1"/>
    </source>
</evidence>
<dbReference type="EMBL" id="CH445372">
    <property type="protein sequence ID" value="EAT76179.1"/>
    <property type="molecule type" value="Genomic_DNA"/>
</dbReference>
<dbReference type="RefSeq" id="XP_001806595.1">
    <property type="nucleotide sequence ID" value="XM_001806543.1"/>
</dbReference>
<gene>
    <name evidence="2" type="ORF">SNOG_16481</name>
</gene>
<reference evidence="3" key="1">
    <citation type="journal article" date="2007" name="Plant Cell">
        <title>Dothideomycete-plant interactions illuminated by genome sequencing and EST analysis of the wheat pathogen Stagonospora nodorum.</title>
        <authorList>
            <person name="Hane J.K."/>
            <person name="Lowe R.G."/>
            <person name="Solomon P.S."/>
            <person name="Tan K.C."/>
            <person name="Schoch C.L."/>
            <person name="Spatafora J.W."/>
            <person name="Crous P.W."/>
            <person name="Kodira C."/>
            <person name="Birren B.W."/>
            <person name="Galagan J.E."/>
            <person name="Torriani S.F."/>
            <person name="McDonald B.A."/>
            <person name="Oliver R.P."/>
        </authorList>
    </citation>
    <scope>NUCLEOTIDE SEQUENCE [LARGE SCALE GENOMIC DNA]</scope>
    <source>
        <strain evidence="3">SN15 / ATCC MYA-4574 / FGSC 10173</strain>
    </source>
</reference>
<dbReference type="AlphaFoldDB" id="Q0TVI3"/>
<protein>
    <recommendedName>
        <fullName evidence="4">SMP domain-containing protein</fullName>
    </recommendedName>
</protein>
<dbReference type="HOGENOM" id="CLU_1768777_0_0_1"/>
<dbReference type="InParanoid" id="Q0TVI3"/>
<proteinExistence type="predicted"/>
<organism evidence="2 3">
    <name type="scientific">Phaeosphaeria nodorum (strain SN15 / ATCC MYA-4574 / FGSC 10173)</name>
    <name type="common">Glume blotch fungus</name>
    <name type="synonym">Parastagonospora nodorum</name>
    <dbReference type="NCBI Taxonomy" id="321614"/>
    <lineage>
        <taxon>Eukaryota</taxon>
        <taxon>Fungi</taxon>
        <taxon>Dikarya</taxon>
        <taxon>Ascomycota</taxon>
        <taxon>Pezizomycotina</taxon>
        <taxon>Dothideomycetes</taxon>
        <taxon>Pleosporomycetidae</taxon>
        <taxon>Pleosporales</taxon>
        <taxon>Pleosporineae</taxon>
        <taxon>Phaeosphaeriaceae</taxon>
        <taxon>Parastagonospora</taxon>
    </lineage>
</organism>
<dbReference type="KEGG" id="pno:SNOG_16481"/>